<dbReference type="WBParaSite" id="ACRNAN_scaffold22555.g20014.t1">
    <property type="protein sequence ID" value="ACRNAN_scaffold22555.g20014.t1"/>
    <property type="gene ID" value="ACRNAN_scaffold22555.g20014"/>
</dbReference>
<sequence>MAASDDSSPRIRLTYDFVPSTARLRLCIEYDLPPASPQMRLTYDFVPSTARLRLCTEYDSPSASLRVRLRPE</sequence>
<name>A0A914DBE2_9BILA</name>
<proteinExistence type="predicted"/>
<dbReference type="Proteomes" id="UP000887540">
    <property type="component" value="Unplaced"/>
</dbReference>
<evidence type="ECO:0000313" key="1">
    <source>
        <dbReference type="Proteomes" id="UP000887540"/>
    </source>
</evidence>
<keyword evidence="1" id="KW-1185">Reference proteome</keyword>
<evidence type="ECO:0000313" key="2">
    <source>
        <dbReference type="WBParaSite" id="ACRNAN_scaffold22555.g20014.t1"/>
    </source>
</evidence>
<organism evidence="1 2">
    <name type="scientific">Acrobeloides nanus</name>
    <dbReference type="NCBI Taxonomy" id="290746"/>
    <lineage>
        <taxon>Eukaryota</taxon>
        <taxon>Metazoa</taxon>
        <taxon>Ecdysozoa</taxon>
        <taxon>Nematoda</taxon>
        <taxon>Chromadorea</taxon>
        <taxon>Rhabditida</taxon>
        <taxon>Tylenchina</taxon>
        <taxon>Cephalobomorpha</taxon>
        <taxon>Cephaloboidea</taxon>
        <taxon>Cephalobidae</taxon>
        <taxon>Acrobeloides</taxon>
    </lineage>
</organism>
<dbReference type="AlphaFoldDB" id="A0A914DBE2"/>
<reference evidence="2" key="1">
    <citation type="submission" date="2022-11" db="UniProtKB">
        <authorList>
            <consortium name="WormBaseParasite"/>
        </authorList>
    </citation>
    <scope>IDENTIFICATION</scope>
</reference>
<accession>A0A914DBE2</accession>
<protein>
    <submittedName>
        <fullName evidence="2">Uncharacterized protein</fullName>
    </submittedName>
</protein>